<dbReference type="PROSITE" id="PS50109">
    <property type="entry name" value="HIS_KIN"/>
    <property type="match status" value="1"/>
</dbReference>
<organism evidence="5 6">
    <name type="scientific">Aequorivita echinoideorum</name>
    <dbReference type="NCBI Taxonomy" id="1549647"/>
    <lineage>
        <taxon>Bacteria</taxon>
        <taxon>Pseudomonadati</taxon>
        <taxon>Bacteroidota</taxon>
        <taxon>Flavobacteriia</taxon>
        <taxon>Flavobacteriales</taxon>
        <taxon>Flavobacteriaceae</taxon>
        <taxon>Aequorivita</taxon>
    </lineage>
</organism>
<dbReference type="SUPFAM" id="SSF55781">
    <property type="entry name" value="GAF domain-like"/>
    <property type="match status" value="1"/>
</dbReference>
<comment type="catalytic activity">
    <reaction evidence="1">
        <text>ATP + protein L-histidine = ADP + protein N-phospho-L-histidine.</text>
        <dbReference type="EC" id="2.7.13.3"/>
    </reaction>
</comment>
<comment type="caution">
    <text evidence="5">The sequence shown here is derived from an EMBL/GenBank/DDBJ whole genome shotgun (WGS) entry which is preliminary data.</text>
</comment>
<evidence type="ECO:0000313" key="6">
    <source>
        <dbReference type="Proteomes" id="UP001297092"/>
    </source>
</evidence>
<evidence type="ECO:0000256" key="3">
    <source>
        <dbReference type="ARBA" id="ARBA00022553"/>
    </source>
</evidence>
<dbReference type="InterPro" id="IPR003018">
    <property type="entry name" value="GAF"/>
</dbReference>
<name>A0ABS5S6W1_9FLAO</name>
<dbReference type="EMBL" id="JAHCTB010000005">
    <property type="protein sequence ID" value="MBT0608932.1"/>
    <property type="molecule type" value="Genomic_DNA"/>
</dbReference>
<keyword evidence="3" id="KW-0597">Phosphoprotein</keyword>
<dbReference type="Pfam" id="PF13185">
    <property type="entry name" value="GAF_2"/>
    <property type="match status" value="1"/>
</dbReference>
<accession>A0ABS5S6W1</accession>
<dbReference type="PRINTS" id="PR00344">
    <property type="entry name" value="BCTRLSENSOR"/>
</dbReference>
<dbReference type="RefSeq" id="WP_214114122.1">
    <property type="nucleotide sequence ID" value="NZ_JAHCTB010000005.1"/>
</dbReference>
<proteinExistence type="predicted"/>
<dbReference type="EC" id="2.7.13.3" evidence="2"/>
<dbReference type="Gene3D" id="3.30.450.40">
    <property type="match status" value="1"/>
</dbReference>
<dbReference type="SUPFAM" id="SSF55874">
    <property type="entry name" value="ATPase domain of HSP90 chaperone/DNA topoisomerase II/histidine kinase"/>
    <property type="match status" value="1"/>
</dbReference>
<reference evidence="5 6" key="1">
    <citation type="submission" date="2021-05" db="EMBL/GenBank/DDBJ databases">
        <title>Aequorivita echinoideorum JCM 30378 genome.</title>
        <authorList>
            <person name="Zhang H."/>
            <person name="Li C."/>
        </authorList>
    </citation>
    <scope>NUCLEOTIDE SEQUENCE [LARGE SCALE GENOMIC DNA]</scope>
    <source>
        <strain evidence="5 6">JCM30378</strain>
    </source>
</reference>
<dbReference type="Proteomes" id="UP001297092">
    <property type="component" value="Unassembled WGS sequence"/>
</dbReference>
<dbReference type="PANTHER" id="PTHR43102">
    <property type="entry name" value="SLR1143 PROTEIN"/>
    <property type="match status" value="1"/>
</dbReference>
<protein>
    <recommendedName>
        <fullName evidence="2">histidine kinase</fullName>
        <ecNumber evidence="2">2.7.13.3</ecNumber>
    </recommendedName>
</protein>
<dbReference type="InterPro" id="IPR036097">
    <property type="entry name" value="HisK_dim/P_sf"/>
</dbReference>
<keyword evidence="6" id="KW-1185">Reference proteome</keyword>
<dbReference type="Gene3D" id="1.10.287.130">
    <property type="match status" value="1"/>
</dbReference>
<gene>
    <name evidence="5" type="ORF">KIV10_12125</name>
</gene>
<dbReference type="SUPFAM" id="SSF47384">
    <property type="entry name" value="Homodimeric domain of signal transducing histidine kinase"/>
    <property type="match status" value="1"/>
</dbReference>
<dbReference type="Pfam" id="PF00512">
    <property type="entry name" value="HisKA"/>
    <property type="match status" value="1"/>
</dbReference>
<dbReference type="Pfam" id="PF02518">
    <property type="entry name" value="HATPase_c"/>
    <property type="match status" value="1"/>
</dbReference>
<feature type="domain" description="Histidine kinase" evidence="4">
    <location>
        <begin position="187"/>
        <end position="397"/>
    </location>
</feature>
<evidence type="ECO:0000313" key="5">
    <source>
        <dbReference type="EMBL" id="MBT0608932.1"/>
    </source>
</evidence>
<evidence type="ECO:0000256" key="2">
    <source>
        <dbReference type="ARBA" id="ARBA00012438"/>
    </source>
</evidence>
<evidence type="ECO:0000256" key="1">
    <source>
        <dbReference type="ARBA" id="ARBA00000085"/>
    </source>
</evidence>
<dbReference type="SMART" id="SM00065">
    <property type="entry name" value="GAF"/>
    <property type="match status" value="1"/>
</dbReference>
<dbReference type="InterPro" id="IPR003661">
    <property type="entry name" value="HisK_dim/P_dom"/>
</dbReference>
<dbReference type="Gene3D" id="3.30.565.10">
    <property type="entry name" value="Histidine kinase-like ATPase, C-terminal domain"/>
    <property type="match status" value="1"/>
</dbReference>
<dbReference type="InterPro" id="IPR003594">
    <property type="entry name" value="HATPase_dom"/>
</dbReference>
<dbReference type="CDD" id="cd00082">
    <property type="entry name" value="HisKA"/>
    <property type="match status" value="1"/>
</dbReference>
<dbReference type="InterPro" id="IPR036890">
    <property type="entry name" value="HATPase_C_sf"/>
</dbReference>
<dbReference type="PANTHER" id="PTHR43102:SF2">
    <property type="entry name" value="GAF DOMAIN-CONTAINING PROTEIN"/>
    <property type="match status" value="1"/>
</dbReference>
<evidence type="ECO:0000259" key="4">
    <source>
        <dbReference type="PROSITE" id="PS50109"/>
    </source>
</evidence>
<dbReference type="SMART" id="SM00387">
    <property type="entry name" value="HATPase_c"/>
    <property type="match status" value="1"/>
</dbReference>
<keyword evidence="5" id="KW-0808">Transferase</keyword>
<sequence length="397" mass="45174">MIAPEIPENESERLAELKKYNLLDTLSEDDFDNITKLIATICEVPISLITLLDKDRNFFKSHYGLDFNQSPRELSFCGHAINSDAEIFVIEDARKDGRFHDNPLVWDIDAIFYAGVPLINSSGFVLGTLCVFDHAPRKLNDVQISALKALAKQVTNLFELRKKNSLLMEFQTELQNRNERLIKFAHLVSHDLKSPLANITSLTQLLREENENLTDESQEYLTYIEESSSTLKNYINGILKFYKSDELLGASKEDIYLKDFFEELKEILIVDDIEFIYPTEGILKKVNKSALMQIFINLIDNSLKYNMNQKRLVAVTYISEPEYHKFSIRDNGMGIDMGVQEEIFSLFKTTGVKDRNGNEGTGIGLATVKSLVSKLQGQISLESEPGKGSIFTFTVHK</sequence>
<dbReference type="GO" id="GO:0016301">
    <property type="term" value="F:kinase activity"/>
    <property type="evidence" value="ECO:0007669"/>
    <property type="project" value="UniProtKB-KW"/>
</dbReference>
<keyword evidence="5" id="KW-0418">Kinase</keyword>
<dbReference type="SMART" id="SM00388">
    <property type="entry name" value="HisKA"/>
    <property type="match status" value="1"/>
</dbReference>
<dbReference type="InterPro" id="IPR004358">
    <property type="entry name" value="Sig_transdc_His_kin-like_C"/>
</dbReference>
<dbReference type="InterPro" id="IPR029016">
    <property type="entry name" value="GAF-like_dom_sf"/>
</dbReference>
<dbReference type="InterPro" id="IPR005467">
    <property type="entry name" value="His_kinase_dom"/>
</dbReference>